<reference evidence="1 2" key="1">
    <citation type="submission" date="2021-06" db="EMBL/GenBank/DDBJ databases">
        <title>Caerostris extrusa draft genome.</title>
        <authorList>
            <person name="Kono N."/>
            <person name="Arakawa K."/>
        </authorList>
    </citation>
    <scope>NUCLEOTIDE SEQUENCE [LARGE SCALE GENOMIC DNA]</scope>
</reference>
<dbReference type="Proteomes" id="UP001054945">
    <property type="component" value="Unassembled WGS sequence"/>
</dbReference>
<dbReference type="EMBL" id="BPLR01018533">
    <property type="protein sequence ID" value="GIZ00328.1"/>
    <property type="molecule type" value="Genomic_DNA"/>
</dbReference>
<organism evidence="1 2">
    <name type="scientific">Caerostris extrusa</name>
    <name type="common">Bark spider</name>
    <name type="synonym">Caerostris bankana</name>
    <dbReference type="NCBI Taxonomy" id="172846"/>
    <lineage>
        <taxon>Eukaryota</taxon>
        <taxon>Metazoa</taxon>
        <taxon>Ecdysozoa</taxon>
        <taxon>Arthropoda</taxon>
        <taxon>Chelicerata</taxon>
        <taxon>Arachnida</taxon>
        <taxon>Araneae</taxon>
        <taxon>Araneomorphae</taxon>
        <taxon>Entelegynae</taxon>
        <taxon>Araneoidea</taxon>
        <taxon>Araneidae</taxon>
        <taxon>Caerostris</taxon>
    </lineage>
</organism>
<proteinExistence type="predicted"/>
<keyword evidence="2" id="KW-1185">Reference proteome</keyword>
<protein>
    <submittedName>
        <fullName evidence="1">Uncharacterized protein</fullName>
    </submittedName>
</protein>
<evidence type="ECO:0000313" key="2">
    <source>
        <dbReference type="Proteomes" id="UP001054945"/>
    </source>
</evidence>
<comment type="caution">
    <text evidence="1">The sequence shown here is derived from an EMBL/GenBank/DDBJ whole genome shotgun (WGS) entry which is preliminary data.</text>
</comment>
<dbReference type="AlphaFoldDB" id="A0AAV4XYR7"/>
<gene>
    <name evidence="1" type="ORF">CEXT_147181</name>
</gene>
<accession>A0AAV4XYR7</accession>
<evidence type="ECO:0000313" key="1">
    <source>
        <dbReference type="EMBL" id="GIZ00328.1"/>
    </source>
</evidence>
<sequence>MGARKSGISLIDPLAANEEVDEVSLAKKKMAWELVKQAENKHSSVQSAREFRKSAHTFYTHSGPFKLDLLVN</sequence>
<name>A0AAV4XYR7_CAEEX</name>